<feature type="compositionally biased region" description="Low complexity" evidence="5">
    <location>
        <begin position="1722"/>
        <end position="1750"/>
    </location>
</feature>
<name>A0A7Y0AFF1_9BACT</name>
<dbReference type="Pfam" id="PF04357">
    <property type="entry name" value="TamB"/>
    <property type="match status" value="1"/>
</dbReference>
<dbReference type="GO" id="GO:0005886">
    <property type="term" value="C:plasma membrane"/>
    <property type="evidence" value="ECO:0007669"/>
    <property type="project" value="InterPro"/>
</dbReference>
<evidence type="ECO:0000256" key="6">
    <source>
        <dbReference type="SAM" id="Phobius"/>
    </source>
</evidence>
<dbReference type="EMBL" id="JABBGH010000002">
    <property type="protein sequence ID" value="NML66383.1"/>
    <property type="molecule type" value="Genomic_DNA"/>
</dbReference>
<keyword evidence="4 6" id="KW-0472">Membrane</keyword>
<evidence type="ECO:0000313" key="9">
    <source>
        <dbReference type="Proteomes" id="UP000559626"/>
    </source>
</evidence>
<reference evidence="8 9" key="1">
    <citation type="submission" date="2020-04" db="EMBL/GenBank/DDBJ databases">
        <title>Hymenobacter polaris sp. nov., isolated from Arctic soil.</title>
        <authorList>
            <person name="Dahal R.H."/>
        </authorList>
    </citation>
    <scope>NUCLEOTIDE SEQUENCE [LARGE SCALE GENOMIC DNA]</scope>
    <source>
        <strain evidence="8 9">RP-2-7</strain>
    </source>
</reference>
<proteinExistence type="predicted"/>
<evidence type="ECO:0000256" key="2">
    <source>
        <dbReference type="ARBA" id="ARBA00022692"/>
    </source>
</evidence>
<sequence>MNVYLRRILYFILGLLGLVLLLVVAVVVFLQFPAGQDFVARRAESYLRGKLKTEVRLGKFRTDFRHAINFDDVYLADQQRDTLLSVGHLGVSIDIFALLHSQVNVKEVELNDGRVRLTRTEPDSVNNYDFIINAFTDPNAPVDTTQSTLKYDIGKLHVSNLLFTQNDQVAGSDLRAKIGDLLVNMDEVDVNNSVYKVDNATLKHSAVRMVQTKTAPELDDNKPTEPLGLTFGLNRATLEDVGFVYKNDPAAQYISTQIGLLDATAKNIDLAKEQIDLGKLTLKNTTFAYAQNENVPVAQRVVNPAEAVRKVNEAVQKATPTPVSWAVTLGQSDISGLAVNFDNFNDPKLKSRYPALDYSHLHFTGLVLNTYDLRYTDSLTTVQIDNLAGKDQSGFEITRAKAKALYSNTTIQLDSLDLVTPNSRIKNSLAIKYKSLGGIADDLPNLGLAGDLRNTRLGFRDILYLVPSLADTPPFTTGPNQSILVSGLVTGRLGDLLVRNLDFVGLRNTTILASRAHIVGLPNVDQRLFVDLNIQKFSTTRADLLSILPKGTVPSNISIPPSLSVSGTLKGRPTTLAFVTDLKLRSSYGNVAFSGRLGEADRGGKQPLVGTFAVQNFDAGKLLKDPTIGTITGTGRINATGNLSDPSTLVGKLTANIQSARYNGYTYHGVNATVDIDRNLYTIAASSKDDPNLNLDLNAVVNLRNPKNPTYQVTSLNLRGVNLTKLGFYTGGDLRIQGDITASITGSSLNTINGTFGGDHLVIIKDGQPIALNAVSGRIVQNATRTAVTFDSDVADVRLDGNVRLGDLATEIQRHISRYFKLPGVEPFRNAAGNQQFTYSLQVKNTSLLTRFVPSLKQISPFTLAGDYSRAAARLTAQTSIPVIRYDAYRLDSLRLDVGSNPQRLSYDLHLADAKQDTSLNLRRPSLVGTVADNKVNVRAAILGDSSNRERLALAGALQVVPQGRRGDGYQFALNNDQIINYDTWTAGPSNYVRYNADGTIVANNLRLTNGSSALVVQSQNPAVNTSPLAVRFEQFDLGIISKAIGQPDSTLGGTLNGEAVARGLGTKKQAFTANLTIKDLLYSKTVLGDLALQASNPVPDRYNVNATLTGGGGNDVNVRGAYRTVGTTPLDFVVDVRRLNVKTAEPFSAGQISQATGFLSGQLTLVGTTSAPQLRGQLTTSPDASFVVPQLGSPFRLVSQPITFDDRGIAFRDFTVLDSAGNKAVANGYLLTKNLTDYAFDLRVTTDNFLAVKSVRSKNNTLYYGRLVVDSDTRLTGPLSLIHINTTATVAKGSDLTVENPSVDPSVVAREGIVQFVDFSLPDSLRAHRAPADTANTGAIGYDITARITITDDTPFTFIVDPVSGDNLRVRAAGTLTTTIDPAGTIGLSGRLDVRRGKYRLSLYGLATREFIIARGSSIAWTGDPYNADLNITAIYKVKAAPAELLAAQGTGGQYATNVARNNMDFNVLLKVTGPLSKPLIGFDITLPEGQRSSAVGQEVETQLARLRQPDQTSEQSKQVFSLLVLGRFIQQNPFETSAGEGVLASQLRGSVSQVLTDQLQNLTGKYLAGLGLDLGVTNQADYTSGSAQGRTDLNVAVRRQLFNNRLTVRLGTDVPLAGGAAGNAATSGSSSASNFSGDVSLEYTILRDGRLRLRAFRQNAYEDIDGPIVRTGAALVFQRDYDNFKDLFSKIAPGLKRDMKEGRERTKQENDERKRREQQLADSTAAAAALPARTATRPDTTRRPATSK</sequence>
<accession>A0A7Y0AFF1</accession>
<feature type="transmembrane region" description="Helical" evidence="6">
    <location>
        <begin position="9"/>
        <end position="32"/>
    </location>
</feature>
<dbReference type="PANTHER" id="PTHR36985:SF1">
    <property type="entry name" value="TRANSLOCATION AND ASSEMBLY MODULE SUBUNIT TAMB"/>
    <property type="match status" value="1"/>
</dbReference>
<keyword evidence="9" id="KW-1185">Reference proteome</keyword>
<evidence type="ECO:0000256" key="3">
    <source>
        <dbReference type="ARBA" id="ARBA00022989"/>
    </source>
</evidence>
<dbReference type="Proteomes" id="UP000559626">
    <property type="component" value="Unassembled WGS sequence"/>
</dbReference>
<keyword evidence="2 6" id="KW-0812">Transmembrane</keyword>
<dbReference type="InterPro" id="IPR007452">
    <property type="entry name" value="TamB_C"/>
</dbReference>
<comment type="caution">
    <text evidence="8">The sequence shown here is derived from an EMBL/GenBank/DDBJ whole genome shotgun (WGS) entry which is preliminary data.</text>
</comment>
<evidence type="ECO:0000256" key="4">
    <source>
        <dbReference type="ARBA" id="ARBA00023136"/>
    </source>
</evidence>
<evidence type="ECO:0000259" key="7">
    <source>
        <dbReference type="Pfam" id="PF04357"/>
    </source>
</evidence>
<dbReference type="GO" id="GO:0009306">
    <property type="term" value="P:protein secretion"/>
    <property type="evidence" value="ECO:0007669"/>
    <property type="project" value="InterPro"/>
</dbReference>
<evidence type="ECO:0000256" key="5">
    <source>
        <dbReference type="SAM" id="MobiDB-lite"/>
    </source>
</evidence>
<protein>
    <recommendedName>
        <fullName evidence="7">Translocation and assembly module TamB C-terminal domain-containing protein</fullName>
    </recommendedName>
</protein>
<organism evidence="8 9">
    <name type="scientific">Hymenobacter polaris</name>
    <dbReference type="NCBI Taxonomy" id="2682546"/>
    <lineage>
        <taxon>Bacteria</taxon>
        <taxon>Pseudomonadati</taxon>
        <taxon>Bacteroidota</taxon>
        <taxon>Cytophagia</taxon>
        <taxon>Cytophagales</taxon>
        <taxon>Hymenobacteraceae</taxon>
        <taxon>Hymenobacter</taxon>
    </lineage>
</organism>
<gene>
    <name evidence="8" type="ORF">HHL22_14320</name>
</gene>
<feature type="region of interest" description="Disordered" evidence="5">
    <location>
        <begin position="1700"/>
        <end position="1750"/>
    </location>
</feature>
<dbReference type="PANTHER" id="PTHR36985">
    <property type="entry name" value="TRANSLOCATION AND ASSEMBLY MODULE SUBUNIT TAMB"/>
    <property type="match status" value="1"/>
</dbReference>
<feature type="compositionally biased region" description="Basic and acidic residues" evidence="5">
    <location>
        <begin position="1700"/>
        <end position="1721"/>
    </location>
</feature>
<keyword evidence="3 6" id="KW-1133">Transmembrane helix</keyword>
<comment type="subcellular location">
    <subcellularLocation>
        <location evidence="1">Membrane</location>
        <topology evidence="1">Single-pass membrane protein</topology>
    </subcellularLocation>
</comment>
<feature type="domain" description="Translocation and assembly module TamB C-terminal" evidence="7">
    <location>
        <begin position="1215"/>
        <end position="1683"/>
    </location>
</feature>
<evidence type="ECO:0000313" key="8">
    <source>
        <dbReference type="EMBL" id="NML66383.1"/>
    </source>
</evidence>
<dbReference type="RefSeq" id="WP_169532028.1">
    <property type="nucleotide sequence ID" value="NZ_JABBGH010000002.1"/>
</dbReference>
<evidence type="ECO:0000256" key="1">
    <source>
        <dbReference type="ARBA" id="ARBA00004167"/>
    </source>
</evidence>